<dbReference type="EMBL" id="LCTV02000003">
    <property type="protein sequence ID" value="PRQ76123.1"/>
    <property type="molecule type" value="Genomic_DNA"/>
</dbReference>
<reference evidence="3 5" key="2">
    <citation type="journal article" date="2018" name="Elife">
        <title>Functional genomics of lipid metabolism in the oleaginous yeast Rhodosporidium toruloides.</title>
        <authorList>
            <person name="Coradetti S.T."/>
            <person name="Pinel D."/>
            <person name="Geiselman G."/>
            <person name="Ito M."/>
            <person name="Mondo S."/>
            <person name="Reilly M.C."/>
            <person name="Cheng Y.F."/>
            <person name="Bauer S."/>
            <person name="Grigoriev I."/>
            <person name="Gladden J.M."/>
            <person name="Simmons B.A."/>
            <person name="Brem R."/>
            <person name="Arkin A.P."/>
            <person name="Skerker J.M."/>
        </authorList>
    </citation>
    <scope>NUCLEOTIDE SEQUENCE [LARGE SCALE GENOMIC DNA]</scope>
    <source>
        <strain evidence="3 5">NBRC 0880</strain>
    </source>
</reference>
<dbReference type="EMBL" id="CWKI01000003">
    <property type="protein sequence ID" value="CTR06037.1"/>
    <property type="molecule type" value="Genomic_DNA"/>
</dbReference>
<name>A0A0K3CBM3_RHOTO</name>
<gene>
    <name evidence="2" type="primary">FGENESH: predicted gene_3.349</name>
    <name evidence="3" type="ORF">AAT19DRAFT_13145</name>
    <name evidence="2" type="ORF">BN2166_0018980</name>
</gene>
<evidence type="ECO:0000313" key="3">
    <source>
        <dbReference type="EMBL" id="PRQ76123.1"/>
    </source>
</evidence>
<reference evidence="2 4" key="1">
    <citation type="submission" date="2015-07" db="EMBL/GenBank/DDBJ databases">
        <authorList>
            <person name="Cajimat M.N.B."/>
            <person name="Milazzo M.L."/>
            <person name="Fulhorst C.F."/>
        </authorList>
    </citation>
    <scope>NUCLEOTIDE SEQUENCE [LARGE SCALE GENOMIC DNA]</scope>
    <source>
        <strain evidence="2">Single colony</strain>
    </source>
</reference>
<accession>A0A0K3CBM3</accession>
<dbReference type="AlphaFoldDB" id="A0A0K3CBM3"/>
<dbReference type="Proteomes" id="UP000239560">
    <property type="component" value="Unassembled WGS sequence"/>
</dbReference>
<proteinExistence type="predicted"/>
<evidence type="ECO:0000313" key="5">
    <source>
        <dbReference type="Proteomes" id="UP000239560"/>
    </source>
</evidence>
<evidence type="ECO:0000256" key="1">
    <source>
        <dbReference type="SAM" id="MobiDB-lite"/>
    </source>
</evidence>
<evidence type="ECO:0000313" key="4">
    <source>
        <dbReference type="Proteomes" id="UP000199069"/>
    </source>
</evidence>
<sequence>MPLEFWIRKAAEHQNLSDECDAIDKQLRAGKGDRDELLEVRRDMSKRVSELATGYVVLMNARYNFMMYLHERGVLSEYWWQAIEEYAEGAAGGLSLYWPESARQRCSEGAMVRADWVVQRFANERAETGQLPPPQLAFLHCPPPKFRSRPPHPIVTIPPRHLSSTLATAPGLDVPPPYTPPGQHNSNAATSGAPLTARHSSDSGQGRLVDAIDLINLNDKGTLPLQRR</sequence>
<dbReference type="OrthoDB" id="10282220at2759"/>
<protein>
    <submittedName>
        <fullName evidence="2 3">Prcc protein</fullName>
    </submittedName>
</protein>
<organism evidence="2 4">
    <name type="scientific">Rhodotorula toruloides</name>
    <name type="common">Yeast</name>
    <name type="synonym">Rhodosporidium toruloides</name>
    <dbReference type="NCBI Taxonomy" id="5286"/>
    <lineage>
        <taxon>Eukaryota</taxon>
        <taxon>Fungi</taxon>
        <taxon>Dikarya</taxon>
        <taxon>Basidiomycota</taxon>
        <taxon>Pucciniomycotina</taxon>
        <taxon>Microbotryomycetes</taxon>
        <taxon>Sporidiobolales</taxon>
        <taxon>Sporidiobolaceae</taxon>
        <taxon>Rhodotorula</taxon>
    </lineage>
</organism>
<keyword evidence="4" id="KW-1185">Reference proteome</keyword>
<dbReference type="Proteomes" id="UP000199069">
    <property type="component" value="Unassembled WGS sequence"/>
</dbReference>
<evidence type="ECO:0000313" key="2">
    <source>
        <dbReference type="EMBL" id="CTR06037.1"/>
    </source>
</evidence>
<feature type="region of interest" description="Disordered" evidence="1">
    <location>
        <begin position="167"/>
        <end position="204"/>
    </location>
</feature>